<dbReference type="EMBL" id="JAIWYP010000010">
    <property type="protein sequence ID" value="KAH3752473.1"/>
    <property type="molecule type" value="Genomic_DNA"/>
</dbReference>
<accession>A0A9D4DNU6</accession>
<dbReference type="Proteomes" id="UP000828390">
    <property type="component" value="Unassembled WGS sequence"/>
</dbReference>
<comment type="caution">
    <text evidence="1">The sequence shown here is derived from an EMBL/GenBank/DDBJ whole genome shotgun (WGS) entry which is preliminary data.</text>
</comment>
<reference evidence="1" key="1">
    <citation type="journal article" date="2019" name="bioRxiv">
        <title>The Genome of the Zebra Mussel, Dreissena polymorpha: A Resource for Invasive Species Research.</title>
        <authorList>
            <person name="McCartney M.A."/>
            <person name="Auch B."/>
            <person name="Kono T."/>
            <person name="Mallez S."/>
            <person name="Zhang Y."/>
            <person name="Obille A."/>
            <person name="Becker A."/>
            <person name="Abrahante J.E."/>
            <person name="Garbe J."/>
            <person name="Badalamenti J.P."/>
            <person name="Herman A."/>
            <person name="Mangelson H."/>
            <person name="Liachko I."/>
            <person name="Sullivan S."/>
            <person name="Sone E.D."/>
            <person name="Koren S."/>
            <person name="Silverstein K.A.T."/>
            <person name="Beckman K.B."/>
            <person name="Gohl D.M."/>
        </authorList>
    </citation>
    <scope>NUCLEOTIDE SEQUENCE</scope>
    <source>
        <strain evidence="1">Duluth1</strain>
        <tissue evidence="1">Whole animal</tissue>
    </source>
</reference>
<organism evidence="1 2">
    <name type="scientific">Dreissena polymorpha</name>
    <name type="common">Zebra mussel</name>
    <name type="synonym">Mytilus polymorpha</name>
    <dbReference type="NCBI Taxonomy" id="45954"/>
    <lineage>
        <taxon>Eukaryota</taxon>
        <taxon>Metazoa</taxon>
        <taxon>Spiralia</taxon>
        <taxon>Lophotrochozoa</taxon>
        <taxon>Mollusca</taxon>
        <taxon>Bivalvia</taxon>
        <taxon>Autobranchia</taxon>
        <taxon>Heteroconchia</taxon>
        <taxon>Euheterodonta</taxon>
        <taxon>Imparidentia</taxon>
        <taxon>Neoheterodontei</taxon>
        <taxon>Myida</taxon>
        <taxon>Dreissenoidea</taxon>
        <taxon>Dreissenidae</taxon>
        <taxon>Dreissena</taxon>
    </lineage>
</organism>
<proteinExistence type="predicted"/>
<protein>
    <submittedName>
        <fullName evidence="1">Uncharacterized protein</fullName>
    </submittedName>
</protein>
<sequence length="57" mass="6916">MPGFSPFTTRCYQQHMVLTFRELTQNMLYAENMIAVRVPTSQGRHRRVVESFRKRRR</sequence>
<reference evidence="1" key="2">
    <citation type="submission" date="2020-11" db="EMBL/GenBank/DDBJ databases">
        <authorList>
            <person name="McCartney M.A."/>
            <person name="Auch B."/>
            <person name="Kono T."/>
            <person name="Mallez S."/>
            <person name="Becker A."/>
            <person name="Gohl D.M."/>
            <person name="Silverstein K.A.T."/>
            <person name="Koren S."/>
            <person name="Bechman K.B."/>
            <person name="Herman A."/>
            <person name="Abrahante J.E."/>
            <person name="Garbe J."/>
        </authorList>
    </citation>
    <scope>NUCLEOTIDE SEQUENCE</scope>
    <source>
        <strain evidence="1">Duluth1</strain>
        <tissue evidence="1">Whole animal</tissue>
    </source>
</reference>
<keyword evidence="2" id="KW-1185">Reference proteome</keyword>
<evidence type="ECO:0000313" key="2">
    <source>
        <dbReference type="Proteomes" id="UP000828390"/>
    </source>
</evidence>
<evidence type="ECO:0000313" key="1">
    <source>
        <dbReference type="EMBL" id="KAH3752473.1"/>
    </source>
</evidence>
<dbReference type="AlphaFoldDB" id="A0A9D4DNU6"/>
<gene>
    <name evidence="1" type="ORF">DPMN_187091</name>
</gene>
<name>A0A9D4DNU6_DREPO</name>